<evidence type="ECO:0000256" key="1">
    <source>
        <dbReference type="SAM" id="Phobius"/>
    </source>
</evidence>
<dbReference type="AlphaFoldDB" id="A0A2A5CBK7"/>
<feature type="transmembrane region" description="Helical" evidence="1">
    <location>
        <begin position="57"/>
        <end position="74"/>
    </location>
</feature>
<feature type="transmembrane region" description="Helical" evidence="1">
    <location>
        <begin position="29"/>
        <end position="45"/>
    </location>
</feature>
<protein>
    <recommendedName>
        <fullName evidence="4">DUF2238 domain-containing protein</fullName>
    </recommendedName>
</protein>
<evidence type="ECO:0000313" key="3">
    <source>
        <dbReference type="Proteomes" id="UP000228987"/>
    </source>
</evidence>
<keyword evidence="1" id="KW-0812">Transmembrane</keyword>
<reference evidence="3" key="1">
    <citation type="submission" date="2017-08" db="EMBL/GenBank/DDBJ databases">
        <title>A dynamic microbial community with high functional redundancy inhabits the cold, oxic subseafloor aquifer.</title>
        <authorList>
            <person name="Tully B.J."/>
            <person name="Wheat C.G."/>
            <person name="Glazer B.T."/>
            <person name="Huber J.A."/>
        </authorList>
    </citation>
    <scope>NUCLEOTIDE SEQUENCE [LARGE SCALE GENOMIC DNA]</scope>
</reference>
<organism evidence="2 3">
    <name type="scientific">SAR86 cluster bacterium</name>
    <dbReference type="NCBI Taxonomy" id="2030880"/>
    <lineage>
        <taxon>Bacteria</taxon>
        <taxon>Pseudomonadati</taxon>
        <taxon>Pseudomonadota</taxon>
        <taxon>Gammaproteobacteria</taxon>
        <taxon>SAR86 cluster</taxon>
    </lineage>
</organism>
<keyword evidence="1" id="KW-0472">Membrane</keyword>
<dbReference type="Pfam" id="PF09997">
    <property type="entry name" value="DUF2238"/>
    <property type="match status" value="1"/>
</dbReference>
<comment type="caution">
    <text evidence="2">The sequence shown here is derived from an EMBL/GenBank/DDBJ whole genome shotgun (WGS) entry which is preliminary data.</text>
</comment>
<feature type="transmembrane region" description="Helical" evidence="1">
    <location>
        <begin position="86"/>
        <end position="108"/>
    </location>
</feature>
<dbReference type="InterPro" id="IPR014509">
    <property type="entry name" value="YjdF-like"/>
</dbReference>
<keyword evidence="1" id="KW-1133">Transmembrane helix</keyword>
<feature type="transmembrane region" description="Helical" evidence="1">
    <location>
        <begin position="160"/>
        <end position="182"/>
    </location>
</feature>
<feature type="transmembrane region" description="Helical" evidence="1">
    <location>
        <begin position="7"/>
        <end position="23"/>
    </location>
</feature>
<accession>A0A2A5CBK7</accession>
<dbReference type="EMBL" id="NVWI01000006">
    <property type="protein sequence ID" value="PCJ41239.1"/>
    <property type="molecule type" value="Genomic_DNA"/>
</dbReference>
<evidence type="ECO:0000313" key="2">
    <source>
        <dbReference type="EMBL" id="PCJ41239.1"/>
    </source>
</evidence>
<sequence>MSARLSFILKTILLLGAIAMFWLGQYQSAVETLLILLITTLPVLLGKKFTVRIPHGFETLTVLFVFMSLFLGEVQSYYVRFWWWDLVLHSGAAFIMGVLGFLLVYVLNEKKEINLNLNRNFVALFAFMFAIGIGTLWEILEFSADQLLGLNMQKSGLVDTMWDLIVDVIGAFIISVLGWGYIKTREADSFLERWIEEFIEKNPRFFEKN</sequence>
<feature type="transmembrane region" description="Helical" evidence="1">
    <location>
        <begin position="120"/>
        <end position="140"/>
    </location>
</feature>
<evidence type="ECO:0008006" key="4">
    <source>
        <dbReference type="Google" id="ProtNLM"/>
    </source>
</evidence>
<dbReference type="Proteomes" id="UP000228987">
    <property type="component" value="Unassembled WGS sequence"/>
</dbReference>
<gene>
    <name evidence="2" type="ORF">COA71_09160</name>
</gene>
<name>A0A2A5CBK7_9GAMM</name>
<proteinExistence type="predicted"/>